<evidence type="ECO:0000313" key="1">
    <source>
        <dbReference type="EMBL" id="PSB04390.1"/>
    </source>
</evidence>
<protein>
    <submittedName>
        <fullName evidence="1">Uncharacterized protein</fullName>
    </submittedName>
</protein>
<dbReference type="Proteomes" id="UP000238762">
    <property type="component" value="Unassembled WGS sequence"/>
</dbReference>
<accession>A0A2T1C803</accession>
<name>A0A2T1C803_9CYAN</name>
<organism evidence="1 2">
    <name type="scientific">Merismopedia glauca CCAP 1448/3</name>
    <dbReference type="NCBI Taxonomy" id="1296344"/>
    <lineage>
        <taxon>Bacteria</taxon>
        <taxon>Bacillati</taxon>
        <taxon>Cyanobacteriota</taxon>
        <taxon>Cyanophyceae</taxon>
        <taxon>Synechococcales</taxon>
        <taxon>Merismopediaceae</taxon>
        <taxon>Merismopedia</taxon>
    </lineage>
</organism>
<reference evidence="1 2" key="1">
    <citation type="submission" date="2018-02" db="EMBL/GenBank/DDBJ databases">
        <authorList>
            <person name="Cohen D.B."/>
            <person name="Kent A.D."/>
        </authorList>
    </citation>
    <scope>NUCLEOTIDE SEQUENCE [LARGE SCALE GENOMIC DNA]</scope>
    <source>
        <strain evidence="1 2">CCAP 1448/3</strain>
    </source>
</reference>
<dbReference type="AlphaFoldDB" id="A0A2T1C803"/>
<keyword evidence="2" id="KW-1185">Reference proteome</keyword>
<reference evidence="1 2" key="2">
    <citation type="submission" date="2018-03" db="EMBL/GenBank/DDBJ databases">
        <title>The ancient ancestry and fast evolution of plastids.</title>
        <authorList>
            <person name="Moore K.R."/>
            <person name="Magnabosco C."/>
            <person name="Momper L."/>
            <person name="Gold D.A."/>
            <person name="Bosak T."/>
            <person name="Fournier G.P."/>
        </authorList>
    </citation>
    <scope>NUCLEOTIDE SEQUENCE [LARGE SCALE GENOMIC DNA]</scope>
    <source>
        <strain evidence="1 2">CCAP 1448/3</strain>
    </source>
</reference>
<comment type="caution">
    <text evidence="1">The sequence shown here is derived from an EMBL/GenBank/DDBJ whole genome shotgun (WGS) entry which is preliminary data.</text>
</comment>
<gene>
    <name evidence="1" type="ORF">C7B64_04235</name>
</gene>
<evidence type="ECO:0000313" key="2">
    <source>
        <dbReference type="Proteomes" id="UP000238762"/>
    </source>
</evidence>
<dbReference type="EMBL" id="PVWJ01000013">
    <property type="protein sequence ID" value="PSB04390.1"/>
    <property type="molecule type" value="Genomic_DNA"/>
</dbReference>
<sequence length="72" mass="8038">MSARFACQGIAIGIIFINTLDILVHGYYLSCVGVSFKGVSSKVRAAIAEFFVYKLEVYICSKEEFKCFDVNL</sequence>
<proteinExistence type="predicted"/>